<proteinExistence type="predicted"/>
<protein>
    <submittedName>
        <fullName evidence="1">Uncharacterized protein</fullName>
    </submittedName>
</protein>
<comment type="caution">
    <text evidence="1">The sequence shown here is derived from an EMBL/GenBank/DDBJ whole genome shotgun (WGS) entry which is preliminary data.</text>
</comment>
<keyword evidence="2" id="KW-1185">Reference proteome</keyword>
<evidence type="ECO:0000313" key="1">
    <source>
        <dbReference type="EMBL" id="KAI3733030.1"/>
    </source>
</evidence>
<reference evidence="1 2" key="2">
    <citation type="journal article" date="2022" name="Mol. Ecol. Resour.">
        <title>The genomes of chicory, endive, great burdock and yacon provide insights into Asteraceae paleo-polyploidization history and plant inulin production.</title>
        <authorList>
            <person name="Fan W."/>
            <person name="Wang S."/>
            <person name="Wang H."/>
            <person name="Wang A."/>
            <person name="Jiang F."/>
            <person name="Liu H."/>
            <person name="Zhao H."/>
            <person name="Xu D."/>
            <person name="Zhang Y."/>
        </authorList>
    </citation>
    <scope>NUCLEOTIDE SEQUENCE [LARGE SCALE GENOMIC DNA]</scope>
    <source>
        <strain evidence="2">cv. Yunnan</strain>
        <tissue evidence="1">Leaves</tissue>
    </source>
</reference>
<name>A0ACB9CFJ7_9ASTR</name>
<sequence>MADFHVYFLYFLICLISTTFILAFFKSTRTKSHLPPSPFSLPIIGHLHLLSPTPHQAFHRLSQRYGPVFRLFMGSEPCVVACSPKAAQEFLRTYENAYLDRPRNSATVYITYGSKDFAFAPYGSYWRFMKKIVMSQLLNGATIDSLLHVRQDEINRFIKSLSQKANTGKAVNLNAELVKVTNNLISRVVLSERCSEDAGAADDIRKLIFEITEAMGTFNFSDNIWLFKSLDLQGFGRRVKDIHKRFDALIERIIKEHEEERRQGLHGKDLLSILLDISEDATIEIELTRENIKAFILNIFVAGTDNSAIIAEWALSELINHPNVMKKALEEIDNVVGKKRILQESDVQNLPYLQAIIKETLRLHPPVPLIPRKSTEDRRVGSYHIQANTTIFINLWALGRDPEYWENPLAFRPERFEEKQMDVRGQHFELLPFGSGRRMCPGTSLGLQMVYATFGAMLQCFEWKVGKEGNLTSVDMEEGHGLNLPRANPLVCIPVARLDPIPLAIDQILG</sequence>
<dbReference type="Proteomes" id="UP001056120">
    <property type="component" value="Linkage Group LG21"/>
</dbReference>
<reference evidence="2" key="1">
    <citation type="journal article" date="2022" name="Mol. Ecol. Resour.">
        <title>The genomes of chicory, endive, great burdock and yacon provide insights into Asteraceae palaeo-polyploidization history and plant inulin production.</title>
        <authorList>
            <person name="Fan W."/>
            <person name="Wang S."/>
            <person name="Wang H."/>
            <person name="Wang A."/>
            <person name="Jiang F."/>
            <person name="Liu H."/>
            <person name="Zhao H."/>
            <person name="Xu D."/>
            <person name="Zhang Y."/>
        </authorList>
    </citation>
    <scope>NUCLEOTIDE SEQUENCE [LARGE SCALE GENOMIC DNA]</scope>
    <source>
        <strain evidence="2">cv. Yunnan</strain>
    </source>
</reference>
<gene>
    <name evidence="1" type="ORF">L1987_64245</name>
</gene>
<dbReference type="EMBL" id="CM042038">
    <property type="protein sequence ID" value="KAI3733030.1"/>
    <property type="molecule type" value="Genomic_DNA"/>
</dbReference>
<accession>A0ACB9CFJ7</accession>
<organism evidence="1 2">
    <name type="scientific">Smallanthus sonchifolius</name>
    <dbReference type="NCBI Taxonomy" id="185202"/>
    <lineage>
        <taxon>Eukaryota</taxon>
        <taxon>Viridiplantae</taxon>
        <taxon>Streptophyta</taxon>
        <taxon>Embryophyta</taxon>
        <taxon>Tracheophyta</taxon>
        <taxon>Spermatophyta</taxon>
        <taxon>Magnoliopsida</taxon>
        <taxon>eudicotyledons</taxon>
        <taxon>Gunneridae</taxon>
        <taxon>Pentapetalae</taxon>
        <taxon>asterids</taxon>
        <taxon>campanulids</taxon>
        <taxon>Asterales</taxon>
        <taxon>Asteraceae</taxon>
        <taxon>Asteroideae</taxon>
        <taxon>Heliantheae alliance</taxon>
        <taxon>Millerieae</taxon>
        <taxon>Smallanthus</taxon>
    </lineage>
</organism>
<evidence type="ECO:0000313" key="2">
    <source>
        <dbReference type="Proteomes" id="UP001056120"/>
    </source>
</evidence>